<organism evidence="1 2">
    <name type="scientific">Streblomastix strix</name>
    <dbReference type="NCBI Taxonomy" id="222440"/>
    <lineage>
        <taxon>Eukaryota</taxon>
        <taxon>Metamonada</taxon>
        <taxon>Preaxostyla</taxon>
        <taxon>Oxymonadida</taxon>
        <taxon>Streblomastigidae</taxon>
        <taxon>Streblomastix</taxon>
    </lineage>
</organism>
<proteinExistence type="predicted"/>
<protein>
    <submittedName>
        <fullName evidence="1">Uncharacterized protein</fullName>
    </submittedName>
</protein>
<gene>
    <name evidence="1" type="ORF">EZS28_053146</name>
</gene>
<sequence length="133" mass="15317">LIGIIRLYCPTTNNFITTIENINTFPIRIISSFPGQNPYDWDIIYTAVNRLQYYGQFIPDVLTQFSIMNQKSALDLYDGLSENAANLIVNNASSVKFIDLETWKFPVVSSDAYYYSLQLDVRNHLIGSTCTWW</sequence>
<dbReference type="AlphaFoldDB" id="A0A5J4RJ44"/>
<accession>A0A5J4RJ44</accession>
<feature type="non-terminal residue" evidence="1">
    <location>
        <position position="1"/>
    </location>
</feature>
<dbReference type="EMBL" id="SNRW01042149">
    <property type="protein sequence ID" value="KAA6333638.1"/>
    <property type="molecule type" value="Genomic_DNA"/>
</dbReference>
<comment type="caution">
    <text evidence="1">The sequence shown here is derived from an EMBL/GenBank/DDBJ whole genome shotgun (WGS) entry which is preliminary data.</text>
</comment>
<name>A0A5J4RJ44_9EUKA</name>
<reference evidence="1 2" key="1">
    <citation type="submission" date="2019-03" db="EMBL/GenBank/DDBJ databases">
        <title>Single cell metagenomics reveals metabolic interactions within the superorganism composed of flagellate Streblomastix strix and complex community of Bacteroidetes bacteria on its surface.</title>
        <authorList>
            <person name="Treitli S.C."/>
            <person name="Kolisko M."/>
            <person name="Husnik F."/>
            <person name="Keeling P."/>
            <person name="Hampl V."/>
        </authorList>
    </citation>
    <scope>NUCLEOTIDE SEQUENCE [LARGE SCALE GENOMIC DNA]</scope>
    <source>
        <strain evidence="1">ST1C</strain>
    </source>
</reference>
<evidence type="ECO:0000313" key="2">
    <source>
        <dbReference type="Proteomes" id="UP000324800"/>
    </source>
</evidence>
<dbReference type="Proteomes" id="UP000324800">
    <property type="component" value="Unassembled WGS sequence"/>
</dbReference>
<evidence type="ECO:0000313" key="1">
    <source>
        <dbReference type="EMBL" id="KAA6333638.1"/>
    </source>
</evidence>